<gene>
    <name evidence="1" type="ORF">A3D09_03085</name>
</gene>
<reference evidence="1 2" key="1">
    <citation type="journal article" date="2016" name="Nat. Commun.">
        <title>Thousands of microbial genomes shed light on interconnected biogeochemical processes in an aquifer system.</title>
        <authorList>
            <person name="Anantharaman K."/>
            <person name="Brown C.T."/>
            <person name="Hug L.A."/>
            <person name="Sharon I."/>
            <person name="Castelle C.J."/>
            <person name="Probst A.J."/>
            <person name="Thomas B.C."/>
            <person name="Singh A."/>
            <person name="Wilkins M.J."/>
            <person name="Karaoz U."/>
            <person name="Brodie E.L."/>
            <person name="Williams K.H."/>
            <person name="Hubbard S.S."/>
            <person name="Banfield J.F."/>
        </authorList>
    </citation>
    <scope>NUCLEOTIDE SEQUENCE [LARGE SCALE GENOMIC DNA]</scope>
</reference>
<organism evidence="1 2">
    <name type="scientific">Candidatus Collierbacteria bacterium RIFCSPHIGHO2_02_FULL_49_10</name>
    <dbReference type="NCBI Taxonomy" id="1817723"/>
    <lineage>
        <taxon>Bacteria</taxon>
        <taxon>Candidatus Collieribacteriota</taxon>
    </lineage>
</organism>
<evidence type="ECO:0000313" key="1">
    <source>
        <dbReference type="EMBL" id="OGD71736.1"/>
    </source>
</evidence>
<dbReference type="Proteomes" id="UP000177390">
    <property type="component" value="Unassembled WGS sequence"/>
</dbReference>
<dbReference type="EMBL" id="MFAH01000017">
    <property type="protein sequence ID" value="OGD71736.1"/>
    <property type="molecule type" value="Genomic_DNA"/>
</dbReference>
<name>A0A1F5EWQ9_9BACT</name>
<dbReference type="AlphaFoldDB" id="A0A1F5EWQ9"/>
<protein>
    <submittedName>
        <fullName evidence="1">Uncharacterized protein</fullName>
    </submittedName>
</protein>
<comment type="caution">
    <text evidence="1">The sequence shown here is derived from an EMBL/GenBank/DDBJ whole genome shotgun (WGS) entry which is preliminary data.</text>
</comment>
<evidence type="ECO:0000313" key="2">
    <source>
        <dbReference type="Proteomes" id="UP000177390"/>
    </source>
</evidence>
<proteinExistence type="predicted"/>
<sequence length="117" mass="13696">MSSIEHFKEAYGLYNEDARLLEQFLTGHEEVLNLTHAMRERAMEEGEIDGKDFLAASLIDEELIRLFFRQGDAIYYWDIARRSSDPEIDILLDMAGRYVNVEIGYITPPSNRRRRPN</sequence>
<accession>A0A1F5EWQ9</accession>